<dbReference type="Gene3D" id="1.25.40.390">
    <property type="match status" value="2"/>
</dbReference>
<keyword evidence="2" id="KW-1185">Reference proteome</keyword>
<feature type="non-terminal residue" evidence="1">
    <location>
        <position position="558"/>
    </location>
</feature>
<evidence type="ECO:0000313" key="2">
    <source>
        <dbReference type="Proteomes" id="UP000653730"/>
    </source>
</evidence>
<reference evidence="1 2" key="1">
    <citation type="submission" date="2020-09" db="EMBL/GenBank/DDBJ databases">
        <title>Sinomicrobium weinanense sp. nov., a halophilic bacteria isolated from saline-alkali soil.</title>
        <authorList>
            <person name="Wu P."/>
            <person name="Ren H."/>
            <person name="Mei Y."/>
            <person name="Liang Y."/>
            <person name="Chen Z."/>
        </authorList>
    </citation>
    <scope>NUCLEOTIDE SEQUENCE [LARGE SCALE GENOMIC DNA]</scope>
    <source>
        <strain evidence="1 2">FJxs</strain>
    </source>
</reference>
<evidence type="ECO:0000313" key="1">
    <source>
        <dbReference type="EMBL" id="MBC9797640.1"/>
    </source>
</evidence>
<comment type="caution">
    <text evidence="1">The sequence shown here is derived from an EMBL/GenBank/DDBJ whole genome shotgun (WGS) entry which is preliminary data.</text>
</comment>
<keyword evidence="1" id="KW-0449">Lipoprotein</keyword>
<dbReference type="InterPro" id="IPR011990">
    <property type="entry name" value="TPR-like_helical_dom_sf"/>
</dbReference>
<dbReference type="AlphaFoldDB" id="A0A926JU83"/>
<dbReference type="Proteomes" id="UP000653730">
    <property type="component" value="Unassembled WGS sequence"/>
</dbReference>
<protein>
    <submittedName>
        <fullName evidence="1">SusD/RagB family nutrient-binding outer membrane lipoprotein</fullName>
    </submittedName>
</protein>
<dbReference type="SUPFAM" id="SSF48452">
    <property type="entry name" value="TPR-like"/>
    <property type="match status" value="1"/>
</dbReference>
<dbReference type="Pfam" id="PF12771">
    <property type="entry name" value="SusD-like_2"/>
    <property type="match status" value="1"/>
</dbReference>
<name>A0A926JU83_9FLAO</name>
<proteinExistence type="predicted"/>
<dbReference type="InterPro" id="IPR041662">
    <property type="entry name" value="SusD-like_2"/>
</dbReference>
<gene>
    <name evidence="1" type="ORF">IBL28_16830</name>
</gene>
<sequence>MKRFKYIIIAFLPVLAFLQGCETTELENLDDPNNLGPDQADPALLFNSIQTNYRDAVTTFNDIGGDLGRIEYMFGRVYRENYTGSALNGPWADLYSDMMPDITTIENLNADGSLNFVLGASKAMQAHIMMLLIDYMGDIVWTEANNPAEFPNPTLDDDEAVYQAALSLLDEAKGLLTQDNSIVLDMYYDGSAEKWVRFINTLKMRASLTLGDYQAVINASDVIEADGDNMVFEYGTNQLEPDNRHPDYSTDYTASGANEYRSNWLMNLMLGNEGDVLKEDDTIPVTRFDDPRRRYYFYRQKEVTPGNSTYLFFEGNGQFFIYPDDLGGSSVDAQTLICSTQETPAHIQFTPDEAYWCSNFLGYWGRTHGNAEGIPPDNFTRTASGVYPAGGRFDDNLDWVVLSADQSELTLYEAGVGIGLGAGGAGIEPIILSSFIEFWRAEAYFKLGNNSMAAEHMMEGLKESINYVASFGPRDGSANLSFAPSEKHIEDFINSKMDEFTNASNSTSLGSDGWPTTKDKMDIMGEQFFVAMYGAGADAYNFIRRTGYPRTLARSIEP</sequence>
<organism evidence="1 2">
    <name type="scientific">Sinomicrobium weinanense</name>
    <dbReference type="NCBI Taxonomy" id="2842200"/>
    <lineage>
        <taxon>Bacteria</taxon>
        <taxon>Pseudomonadati</taxon>
        <taxon>Bacteroidota</taxon>
        <taxon>Flavobacteriia</taxon>
        <taxon>Flavobacteriales</taxon>
        <taxon>Flavobacteriaceae</taxon>
        <taxon>Sinomicrobium</taxon>
    </lineage>
</organism>
<dbReference type="EMBL" id="JACVDC010000066">
    <property type="protein sequence ID" value="MBC9797640.1"/>
    <property type="molecule type" value="Genomic_DNA"/>
</dbReference>
<dbReference type="RefSeq" id="WP_187966773.1">
    <property type="nucleotide sequence ID" value="NZ_JACVDC010000066.1"/>
</dbReference>
<dbReference type="PROSITE" id="PS51257">
    <property type="entry name" value="PROKAR_LIPOPROTEIN"/>
    <property type="match status" value="1"/>
</dbReference>
<accession>A0A926JU83</accession>